<dbReference type="OrthoDB" id="9832937at2"/>
<name>A0A2T0VVY3_9LACT</name>
<sequence>MKKLPLFFFILFLSTACTRDTAGDIENPDFLDITHETHFSLRTTEDIPYEIVNQSEETFYYHHLEYHIEEHVEGEWINLDLITIPSPDLAGPTPLEPGQTYGNAARLARGSDHTYEAGEYRLRFEGWFGSEEENTDSYDFVIEFTQE</sequence>
<dbReference type="PROSITE" id="PS51257">
    <property type="entry name" value="PROKAR_LIPOPROTEIN"/>
    <property type="match status" value="1"/>
</dbReference>
<proteinExistence type="predicted"/>
<accession>A0A2T0VVY3</accession>
<dbReference type="Proteomes" id="UP000238205">
    <property type="component" value="Unassembled WGS sequence"/>
</dbReference>
<organism evidence="1 2">
    <name type="scientific">Alkalibacterium olivapovliticus</name>
    <dbReference type="NCBI Taxonomy" id="99907"/>
    <lineage>
        <taxon>Bacteria</taxon>
        <taxon>Bacillati</taxon>
        <taxon>Bacillota</taxon>
        <taxon>Bacilli</taxon>
        <taxon>Lactobacillales</taxon>
        <taxon>Carnobacteriaceae</taxon>
        <taxon>Alkalibacterium</taxon>
    </lineage>
</organism>
<keyword evidence="2" id="KW-1185">Reference proteome</keyword>
<comment type="caution">
    <text evidence="1">The sequence shown here is derived from an EMBL/GenBank/DDBJ whole genome shotgun (WGS) entry which is preliminary data.</text>
</comment>
<evidence type="ECO:0000313" key="1">
    <source>
        <dbReference type="EMBL" id="PRY75904.1"/>
    </source>
</evidence>
<evidence type="ECO:0000313" key="2">
    <source>
        <dbReference type="Proteomes" id="UP000238205"/>
    </source>
</evidence>
<reference evidence="1 2" key="1">
    <citation type="submission" date="2018-03" db="EMBL/GenBank/DDBJ databases">
        <title>Genomic Encyclopedia of Archaeal and Bacterial Type Strains, Phase II (KMG-II): from individual species to whole genera.</title>
        <authorList>
            <person name="Goeker M."/>
        </authorList>
    </citation>
    <scope>NUCLEOTIDE SEQUENCE [LARGE SCALE GENOMIC DNA]</scope>
    <source>
        <strain evidence="1 2">DSM 13175</strain>
    </source>
</reference>
<dbReference type="AlphaFoldDB" id="A0A2T0VVY3"/>
<dbReference type="RefSeq" id="WP_106195944.1">
    <property type="nucleotide sequence ID" value="NZ_PVTO01000033.1"/>
</dbReference>
<gene>
    <name evidence="1" type="ORF">CLV38_1339</name>
</gene>
<dbReference type="EMBL" id="PVTO01000033">
    <property type="protein sequence ID" value="PRY75904.1"/>
    <property type="molecule type" value="Genomic_DNA"/>
</dbReference>
<protein>
    <submittedName>
        <fullName evidence="1">Uncharacterized protein</fullName>
    </submittedName>
</protein>